<dbReference type="Pfam" id="PF17921">
    <property type="entry name" value="Integrase_H2C2"/>
    <property type="match status" value="1"/>
</dbReference>
<gene>
    <name evidence="2" type="ORF">Ae201684_013711</name>
</gene>
<dbReference type="Gene3D" id="3.30.420.10">
    <property type="entry name" value="Ribonuclease H-like superfamily/Ribonuclease H"/>
    <property type="match status" value="2"/>
</dbReference>
<dbReference type="FunFam" id="1.10.340.70:FF:000001">
    <property type="entry name" value="Retrovirus-related Pol polyprotein from transposon gypsy-like Protein"/>
    <property type="match status" value="1"/>
</dbReference>
<comment type="caution">
    <text evidence="2">The sequence shown here is derived from an EMBL/GenBank/DDBJ whole genome shotgun (WGS) entry which is preliminary data.</text>
</comment>
<dbReference type="Pfam" id="PF13456">
    <property type="entry name" value="RVT_3"/>
    <property type="match status" value="1"/>
</dbReference>
<protein>
    <recommendedName>
        <fullName evidence="1">RNase H type-1 domain-containing protein</fullName>
    </recommendedName>
</protein>
<evidence type="ECO:0000313" key="2">
    <source>
        <dbReference type="EMBL" id="KAF0728471.1"/>
    </source>
</evidence>
<dbReference type="Gene3D" id="1.10.340.70">
    <property type="match status" value="1"/>
</dbReference>
<dbReference type="InterPro" id="IPR012337">
    <property type="entry name" value="RNaseH-like_sf"/>
</dbReference>
<dbReference type="PROSITE" id="PS50879">
    <property type="entry name" value="RNASE_H_1"/>
    <property type="match status" value="1"/>
</dbReference>
<dbReference type="AlphaFoldDB" id="A0A6G0WMB9"/>
<dbReference type="SUPFAM" id="SSF53098">
    <property type="entry name" value="Ribonuclease H-like"/>
    <property type="match status" value="2"/>
</dbReference>
<keyword evidence="3" id="KW-1185">Reference proteome</keyword>
<dbReference type="InterPro" id="IPR002156">
    <property type="entry name" value="RNaseH_domain"/>
</dbReference>
<dbReference type="InterPro" id="IPR041588">
    <property type="entry name" value="Integrase_H2C2"/>
</dbReference>
<name>A0A6G0WMB9_9STRA</name>
<dbReference type="VEuPathDB" id="FungiDB:AeMF1_006531"/>
<dbReference type="GO" id="GO:0003676">
    <property type="term" value="F:nucleic acid binding"/>
    <property type="evidence" value="ECO:0007669"/>
    <property type="project" value="InterPro"/>
</dbReference>
<dbReference type="Proteomes" id="UP000481153">
    <property type="component" value="Unassembled WGS sequence"/>
</dbReference>
<dbReference type="InterPro" id="IPR052160">
    <property type="entry name" value="Gypsy_RT_Integrase-like"/>
</dbReference>
<reference evidence="2 3" key="1">
    <citation type="submission" date="2019-07" db="EMBL/GenBank/DDBJ databases">
        <title>Genomics analysis of Aphanomyces spp. identifies a new class of oomycete effector associated with host adaptation.</title>
        <authorList>
            <person name="Gaulin E."/>
        </authorList>
    </citation>
    <scope>NUCLEOTIDE SEQUENCE [LARGE SCALE GENOMIC DNA]</scope>
    <source>
        <strain evidence="2 3">ATCC 201684</strain>
    </source>
</reference>
<dbReference type="InterPro" id="IPR036397">
    <property type="entry name" value="RNaseH_sf"/>
</dbReference>
<dbReference type="EMBL" id="VJMJ01000177">
    <property type="protein sequence ID" value="KAF0728471.1"/>
    <property type="molecule type" value="Genomic_DNA"/>
</dbReference>
<accession>A0A6G0WMB9</accession>
<feature type="domain" description="RNase H type-1" evidence="1">
    <location>
        <begin position="1"/>
        <end position="119"/>
    </location>
</feature>
<dbReference type="PANTHER" id="PTHR47266">
    <property type="entry name" value="ENDONUCLEASE-RELATED"/>
    <property type="match status" value="1"/>
</dbReference>
<dbReference type="GO" id="GO:0004523">
    <property type="term" value="F:RNA-DNA hybrid ribonuclease activity"/>
    <property type="evidence" value="ECO:0007669"/>
    <property type="project" value="InterPro"/>
</dbReference>
<sequence length="405" mass="46023">MKEKFGSYGFVIWRLPRWEIIWAENGVFMEATVNLAEYHGVIAALERVSLLGLVRPVVFGDSRLVIHQTLGWMQSRQDHLLECLQQVKALEKKIIDVEFHHVHRKWNAAADLLATMALQDRFGKRIDDEATLQSLQKKNRLPELLHPSERVPSIMAFTGGPSEQLAALRLDRISQLQDREKQIADIKCYLRGEIDHLTEAECQSIAKRVGEFEIGEQNALYRVDWTTKRSQKEQMKWRLVIPRALVQVVLFHCHDDAQGGHVKFGRTYENARAHFYWNTMRADIKSYVASCSTFNTAAPPPNFSAISPGNLVPSGPMDVVCMDIATDMPKSFRGNSQLVVIVDVFTGYIMAKATADRQSQTVAAAFEEAVFRRLVLVESCDTIESRHSCRTCLSIFAQCLVRSRC</sequence>
<proteinExistence type="predicted"/>
<organism evidence="2 3">
    <name type="scientific">Aphanomyces euteiches</name>
    <dbReference type="NCBI Taxonomy" id="100861"/>
    <lineage>
        <taxon>Eukaryota</taxon>
        <taxon>Sar</taxon>
        <taxon>Stramenopiles</taxon>
        <taxon>Oomycota</taxon>
        <taxon>Saprolegniomycetes</taxon>
        <taxon>Saprolegniales</taxon>
        <taxon>Verrucalvaceae</taxon>
        <taxon>Aphanomyces</taxon>
    </lineage>
</organism>
<evidence type="ECO:0000259" key="1">
    <source>
        <dbReference type="PROSITE" id="PS50879"/>
    </source>
</evidence>
<evidence type="ECO:0000313" key="3">
    <source>
        <dbReference type="Proteomes" id="UP000481153"/>
    </source>
</evidence>